<sequence>MDYPANFNENIVFRNYLGNDYLMTGPLHNQIIDSVLYVYGGGGIPAYGELPNGWIFRFSATQTVNP</sequence>
<gene>
    <name evidence="1" type="ORF">ENN90_07415</name>
</gene>
<accession>A0A831LMD2</accession>
<comment type="caution">
    <text evidence="1">The sequence shown here is derived from an EMBL/GenBank/DDBJ whole genome shotgun (WGS) entry which is preliminary data.</text>
</comment>
<dbReference type="AlphaFoldDB" id="A0A831LMD2"/>
<organism evidence="1">
    <name type="scientific">Mariniphaga anaerophila</name>
    <dbReference type="NCBI Taxonomy" id="1484053"/>
    <lineage>
        <taxon>Bacteria</taxon>
        <taxon>Pseudomonadati</taxon>
        <taxon>Bacteroidota</taxon>
        <taxon>Bacteroidia</taxon>
        <taxon>Marinilabiliales</taxon>
        <taxon>Prolixibacteraceae</taxon>
        <taxon>Mariniphaga</taxon>
    </lineage>
</organism>
<dbReference type="Proteomes" id="UP000886047">
    <property type="component" value="Unassembled WGS sequence"/>
</dbReference>
<reference evidence="1" key="1">
    <citation type="journal article" date="2020" name="mSystems">
        <title>Genome- and Community-Level Interaction Insights into Carbon Utilization and Element Cycling Functions of Hydrothermarchaeota in Hydrothermal Sediment.</title>
        <authorList>
            <person name="Zhou Z."/>
            <person name="Liu Y."/>
            <person name="Xu W."/>
            <person name="Pan J."/>
            <person name="Luo Z.H."/>
            <person name="Li M."/>
        </authorList>
    </citation>
    <scope>NUCLEOTIDE SEQUENCE [LARGE SCALE GENOMIC DNA]</scope>
    <source>
        <strain evidence="1">SpSt-1217</strain>
    </source>
</reference>
<proteinExistence type="predicted"/>
<protein>
    <submittedName>
        <fullName evidence="1">Uncharacterized protein</fullName>
    </submittedName>
</protein>
<dbReference type="EMBL" id="DSDK01000406">
    <property type="protein sequence ID" value="HDR51434.1"/>
    <property type="molecule type" value="Genomic_DNA"/>
</dbReference>
<name>A0A831LMD2_9BACT</name>
<evidence type="ECO:0000313" key="1">
    <source>
        <dbReference type="EMBL" id="HDR51434.1"/>
    </source>
</evidence>